<organism evidence="13 14">
    <name type="scientific">Hermetia illucens</name>
    <name type="common">Black soldier fly</name>
    <dbReference type="NCBI Taxonomy" id="343691"/>
    <lineage>
        <taxon>Eukaryota</taxon>
        <taxon>Metazoa</taxon>
        <taxon>Ecdysozoa</taxon>
        <taxon>Arthropoda</taxon>
        <taxon>Hexapoda</taxon>
        <taxon>Insecta</taxon>
        <taxon>Pterygota</taxon>
        <taxon>Neoptera</taxon>
        <taxon>Endopterygota</taxon>
        <taxon>Diptera</taxon>
        <taxon>Brachycera</taxon>
        <taxon>Stratiomyomorpha</taxon>
        <taxon>Stratiomyidae</taxon>
        <taxon>Hermetiinae</taxon>
        <taxon>Hermetia</taxon>
    </lineage>
</organism>
<dbReference type="EMBL" id="LR899009">
    <property type="protein sequence ID" value="CAD7080133.1"/>
    <property type="molecule type" value="Genomic_DNA"/>
</dbReference>
<dbReference type="InParanoid" id="A0A7R8YP10"/>
<dbReference type="PANTHER" id="PTHR21281:SF0">
    <property type="entry name" value="CYTOCHROME B5 DOMAIN-CONTAINING PROTEIN 1"/>
    <property type="match status" value="1"/>
</dbReference>
<keyword evidence="4" id="KW-0479">Metal-binding</keyword>
<evidence type="ECO:0000313" key="13">
    <source>
        <dbReference type="EMBL" id="CAD7080133.1"/>
    </source>
</evidence>
<dbReference type="GO" id="GO:0046872">
    <property type="term" value="F:metal ion binding"/>
    <property type="evidence" value="ECO:0007669"/>
    <property type="project" value="UniProtKB-KW"/>
</dbReference>
<evidence type="ECO:0000256" key="8">
    <source>
        <dbReference type="ARBA" id="ARBA00038168"/>
    </source>
</evidence>
<feature type="compositionally biased region" description="Low complexity" evidence="11">
    <location>
        <begin position="54"/>
        <end position="63"/>
    </location>
</feature>
<evidence type="ECO:0000256" key="7">
    <source>
        <dbReference type="ARBA" id="ARBA00023273"/>
    </source>
</evidence>
<proteinExistence type="inferred from homology"/>
<feature type="domain" description="Cytochrome b5 heme-binding" evidence="12">
    <location>
        <begin position="80"/>
        <end position="185"/>
    </location>
</feature>
<evidence type="ECO:0000256" key="3">
    <source>
        <dbReference type="ARBA" id="ARBA00022617"/>
    </source>
</evidence>
<dbReference type="OrthoDB" id="260091at2759"/>
<evidence type="ECO:0000259" key="12">
    <source>
        <dbReference type="PROSITE" id="PS50255"/>
    </source>
</evidence>
<sequence>MFSSWYQAFPFQLEARPSLPSESRNVLVSNKPSAVNQSYIPKVIFSSLPPNMPTSSEDSSSTTSEEEVDFRIPHPPPNKLKFYTSDEVVIHNQPDDAWFVVNNVVFDLTKMIRYHSEPNSATMKYLSAFAGKDLSSYFDEHGEPRMQVSFVTGAKVPIFPAAYEKLKADTAYWWDDSKYQIGRITRQERPIRLINTLTSHTDLMTVCEEDTIYDIQAKYRDLYNHHAGSYIWRKWTKNGKVSGRLFLNRTLTENGIPATKDEIGPPPSLWLFYTNDFTIG</sequence>
<gene>
    <name evidence="13" type="ORF">HERILL_LOCUS3306</name>
</gene>
<evidence type="ECO:0000256" key="9">
    <source>
        <dbReference type="ARBA" id="ARBA00040649"/>
    </source>
</evidence>
<accession>A0A7R8YP10</accession>
<dbReference type="Gene3D" id="3.10.120.10">
    <property type="entry name" value="Cytochrome b5-like heme/steroid binding domain"/>
    <property type="match status" value="1"/>
</dbReference>
<comment type="function">
    <text evidence="10">Radial spoke stalk protein that binds heme under oxidizing conditions. Required for the coordinated beating of multiple cilia maybe by functioning in a redox signaling pathway.</text>
</comment>
<evidence type="ECO:0000256" key="11">
    <source>
        <dbReference type="SAM" id="MobiDB-lite"/>
    </source>
</evidence>
<dbReference type="GO" id="GO:0005930">
    <property type="term" value="C:axoneme"/>
    <property type="evidence" value="ECO:0007669"/>
    <property type="project" value="UniProtKB-SubCell"/>
</dbReference>
<dbReference type="PANTHER" id="PTHR21281">
    <property type="entry name" value="CYTOCHROME B5 DOMAIN-CONTAINING PROTEIN 1"/>
    <property type="match status" value="1"/>
</dbReference>
<reference evidence="13 14" key="1">
    <citation type="submission" date="2020-11" db="EMBL/GenBank/DDBJ databases">
        <authorList>
            <person name="Wallbank WR R."/>
            <person name="Pardo Diaz C."/>
            <person name="Kozak K."/>
            <person name="Martin S."/>
            <person name="Jiggins C."/>
            <person name="Moest M."/>
            <person name="Warren A I."/>
            <person name="Generalovic N T."/>
            <person name="Byers J.R.P. K."/>
            <person name="Montejo-Kovacevich G."/>
            <person name="Yen C E."/>
        </authorList>
    </citation>
    <scope>NUCLEOTIDE SEQUENCE [LARGE SCALE GENOMIC DNA]</scope>
</reference>
<evidence type="ECO:0000256" key="1">
    <source>
        <dbReference type="ARBA" id="ARBA00004430"/>
    </source>
</evidence>
<evidence type="ECO:0000313" key="14">
    <source>
        <dbReference type="Proteomes" id="UP000594454"/>
    </source>
</evidence>
<keyword evidence="7" id="KW-0966">Cell projection</keyword>
<dbReference type="InterPro" id="IPR001199">
    <property type="entry name" value="Cyt_B5-like_heme/steroid-bd"/>
</dbReference>
<dbReference type="InterPro" id="IPR036400">
    <property type="entry name" value="Cyt_B5-like_heme/steroid_sf"/>
</dbReference>
<evidence type="ECO:0000256" key="6">
    <source>
        <dbReference type="ARBA" id="ARBA00023212"/>
    </source>
</evidence>
<dbReference type="SUPFAM" id="SSF55856">
    <property type="entry name" value="Cytochrome b5-like heme/steroid binding domain"/>
    <property type="match status" value="1"/>
</dbReference>
<keyword evidence="6" id="KW-0206">Cytoskeleton</keyword>
<name>A0A7R8YP10_HERIL</name>
<evidence type="ECO:0000256" key="5">
    <source>
        <dbReference type="ARBA" id="ARBA00023004"/>
    </source>
</evidence>
<keyword evidence="5" id="KW-0408">Iron</keyword>
<keyword evidence="3" id="KW-0349">Heme</keyword>
<evidence type="ECO:0000256" key="2">
    <source>
        <dbReference type="ARBA" id="ARBA00022490"/>
    </source>
</evidence>
<comment type="subcellular location">
    <subcellularLocation>
        <location evidence="1">Cytoplasm</location>
        <location evidence="1">Cytoskeleton</location>
        <location evidence="1">Cilium axoneme</location>
    </subcellularLocation>
</comment>
<dbReference type="SMART" id="SM01117">
    <property type="entry name" value="Cyt-b5"/>
    <property type="match status" value="1"/>
</dbReference>
<dbReference type="InterPro" id="IPR052320">
    <property type="entry name" value="Cytochrome_b5_domain"/>
</dbReference>
<dbReference type="AlphaFoldDB" id="A0A7R8YP10"/>
<keyword evidence="2" id="KW-0963">Cytoplasm</keyword>
<feature type="region of interest" description="Disordered" evidence="11">
    <location>
        <begin position="50"/>
        <end position="71"/>
    </location>
</feature>
<keyword evidence="14" id="KW-1185">Reference proteome</keyword>
<evidence type="ECO:0000256" key="10">
    <source>
        <dbReference type="ARBA" id="ARBA00046139"/>
    </source>
</evidence>
<evidence type="ECO:0000256" key="4">
    <source>
        <dbReference type="ARBA" id="ARBA00022723"/>
    </source>
</evidence>
<comment type="similarity">
    <text evidence="8">Belongs to the cytochrome b5 family.</text>
</comment>
<protein>
    <recommendedName>
        <fullName evidence="9">Cytochrome b5 domain-containing protein 1</fullName>
    </recommendedName>
</protein>
<dbReference type="Proteomes" id="UP000594454">
    <property type="component" value="Chromosome 1"/>
</dbReference>
<dbReference type="Pfam" id="PF00173">
    <property type="entry name" value="Cyt-b5"/>
    <property type="match status" value="1"/>
</dbReference>
<dbReference type="PROSITE" id="PS50255">
    <property type="entry name" value="CYTOCHROME_B5_2"/>
    <property type="match status" value="1"/>
</dbReference>